<accession>A0A229NTI0</accession>
<dbReference type="RefSeq" id="WP_089526885.1">
    <property type="nucleotide sequence ID" value="NZ_NMUQ01000004.1"/>
</dbReference>
<organism evidence="1 2">
    <name type="scientific">Paenibacillus herberti</name>
    <dbReference type="NCBI Taxonomy" id="1619309"/>
    <lineage>
        <taxon>Bacteria</taxon>
        <taxon>Bacillati</taxon>
        <taxon>Bacillota</taxon>
        <taxon>Bacilli</taxon>
        <taxon>Bacillales</taxon>
        <taxon>Paenibacillaceae</taxon>
        <taxon>Paenibacillus</taxon>
    </lineage>
</organism>
<dbReference type="EMBL" id="NMUQ01000004">
    <property type="protein sequence ID" value="OXM13156.1"/>
    <property type="molecule type" value="Genomic_DNA"/>
</dbReference>
<dbReference type="AlphaFoldDB" id="A0A229NTI0"/>
<dbReference type="OrthoDB" id="9836964at2"/>
<gene>
    <name evidence="1" type="ORF">CGZ75_23640</name>
</gene>
<dbReference type="Proteomes" id="UP000215145">
    <property type="component" value="Unassembled WGS sequence"/>
</dbReference>
<sequence length="128" mass="14419">MNYNPRYRPYGNRIGCGYVPNRCISDNGQGINNLAGLRIQWVDINGNPKTGVNGYYAWLKKASDNSGVTYSQFNSNAVTILNVPVPTTTLYKLELYNASLFNPKLIMSVYILRGTSEFTVQDQPPRLY</sequence>
<protein>
    <submittedName>
        <fullName evidence="1">Uncharacterized protein</fullName>
    </submittedName>
</protein>
<proteinExistence type="predicted"/>
<reference evidence="1 2" key="1">
    <citation type="submission" date="2017-07" db="EMBL/GenBank/DDBJ databases">
        <title>Paenibacillus herberti R33 genome sequencing and assembly.</title>
        <authorList>
            <person name="Su W."/>
        </authorList>
    </citation>
    <scope>NUCLEOTIDE SEQUENCE [LARGE SCALE GENOMIC DNA]</scope>
    <source>
        <strain evidence="1 2">R33</strain>
    </source>
</reference>
<name>A0A229NTI0_9BACL</name>
<keyword evidence="2" id="KW-1185">Reference proteome</keyword>
<evidence type="ECO:0000313" key="2">
    <source>
        <dbReference type="Proteomes" id="UP000215145"/>
    </source>
</evidence>
<evidence type="ECO:0000313" key="1">
    <source>
        <dbReference type="EMBL" id="OXM13156.1"/>
    </source>
</evidence>
<comment type="caution">
    <text evidence="1">The sequence shown here is derived from an EMBL/GenBank/DDBJ whole genome shotgun (WGS) entry which is preliminary data.</text>
</comment>